<name>A0A8B6CKC1_MYTGA</name>
<dbReference type="Gene3D" id="3.60.10.10">
    <property type="entry name" value="Endonuclease/exonuclease/phosphatase"/>
    <property type="match status" value="1"/>
</dbReference>
<proteinExistence type="predicted"/>
<comment type="caution">
    <text evidence="1">The sequence shown here is derived from an EMBL/GenBank/DDBJ whole genome shotgun (WGS) entry which is preliminary data.</text>
</comment>
<evidence type="ECO:0000313" key="2">
    <source>
        <dbReference type="Proteomes" id="UP000596742"/>
    </source>
</evidence>
<dbReference type="EMBL" id="UYJE01001864">
    <property type="protein sequence ID" value="VDI05876.1"/>
    <property type="molecule type" value="Genomic_DNA"/>
</dbReference>
<dbReference type="OrthoDB" id="7554824at2759"/>
<evidence type="ECO:0000313" key="1">
    <source>
        <dbReference type="EMBL" id="VDI05876.1"/>
    </source>
</evidence>
<dbReference type="Proteomes" id="UP000596742">
    <property type="component" value="Unassembled WGS sequence"/>
</dbReference>
<accession>A0A8B6CKC1</accession>
<reference evidence="1" key="1">
    <citation type="submission" date="2018-11" db="EMBL/GenBank/DDBJ databases">
        <authorList>
            <person name="Alioto T."/>
            <person name="Alioto T."/>
        </authorList>
    </citation>
    <scope>NUCLEOTIDE SEQUENCE</scope>
</reference>
<evidence type="ECO:0008006" key="3">
    <source>
        <dbReference type="Google" id="ProtNLM"/>
    </source>
</evidence>
<dbReference type="InterPro" id="IPR036691">
    <property type="entry name" value="Endo/exonu/phosph_ase_sf"/>
</dbReference>
<keyword evidence="2" id="KW-1185">Reference proteome</keyword>
<gene>
    <name evidence="1" type="ORF">MGAL_10B035663</name>
</gene>
<sequence length="340" mass="39894">MIILCGDFNSRIGNLKDYSEFDCIPTRNVIDKTKNQHGKSFIEFLNESKMCVLNGRYDPVHDDFTCVSGRGKSVVDYICVPHDALKLIESFQVITARSIVENFNLFEFLGERSKVPDHSVILTEFKTYEEANESYQVTSSLPKRYKLNSIPNDFLASDMRKTALQTLIFKIETTRENQTNMDNIYSDLCNIIIDEMNAKIPVFDTSRKTSKRFKVGKPYWNDHLGSLWHSMRNKEKGFLKFRGNLSVKRKLREEFHTAQKIFDRTLKRCERQFRHSFCVEVENMTTSNPNEFWEKIKKLGPRKTQRIPMEVYGEDGTILTDDETILNKWKTEFQNIYKYG</sequence>
<organism evidence="1 2">
    <name type="scientific">Mytilus galloprovincialis</name>
    <name type="common">Mediterranean mussel</name>
    <dbReference type="NCBI Taxonomy" id="29158"/>
    <lineage>
        <taxon>Eukaryota</taxon>
        <taxon>Metazoa</taxon>
        <taxon>Spiralia</taxon>
        <taxon>Lophotrochozoa</taxon>
        <taxon>Mollusca</taxon>
        <taxon>Bivalvia</taxon>
        <taxon>Autobranchia</taxon>
        <taxon>Pteriomorphia</taxon>
        <taxon>Mytilida</taxon>
        <taxon>Mytiloidea</taxon>
        <taxon>Mytilidae</taxon>
        <taxon>Mytilinae</taxon>
        <taxon>Mytilus</taxon>
    </lineage>
</organism>
<dbReference type="AlphaFoldDB" id="A0A8B6CKC1"/>
<dbReference type="SUPFAM" id="SSF56219">
    <property type="entry name" value="DNase I-like"/>
    <property type="match status" value="1"/>
</dbReference>
<protein>
    <recommendedName>
        <fullName evidence="3">Endonuclease/exonuclease/phosphatase domain-containing protein</fullName>
    </recommendedName>
</protein>